<protein>
    <submittedName>
        <fullName evidence="1">Uncharacterized protein</fullName>
    </submittedName>
</protein>
<sequence length="121" mass="13169">MDAAYTVSELSASQVDRAFPLASAADLAGNIDDWRLFCLDRLGQVDTAEEGEQVLVCLNPLGYLKGLYVIRTRKTHDGTVLEVPLHVVASVVDEEGVRMAFQQKLDLMAADKGCPRVEFGG</sequence>
<evidence type="ECO:0000313" key="2">
    <source>
        <dbReference type="Proteomes" id="UP001169006"/>
    </source>
</evidence>
<comment type="caution">
    <text evidence="1">The sequence shown here is derived from an EMBL/GenBank/DDBJ whole genome shotgun (WGS) entry which is preliminary data.</text>
</comment>
<organism evidence="1 2">
    <name type="scientific">Rhizobium oryzicola</name>
    <dbReference type="NCBI Taxonomy" id="1232668"/>
    <lineage>
        <taxon>Bacteria</taxon>
        <taxon>Pseudomonadati</taxon>
        <taxon>Pseudomonadota</taxon>
        <taxon>Alphaproteobacteria</taxon>
        <taxon>Hyphomicrobiales</taxon>
        <taxon>Rhizobiaceae</taxon>
        <taxon>Rhizobium/Agrobacterium group</taxon>
        <taxon>Rhizobium</taxon>
    </lineage>
</organism>
<keyword evidence="2" id="KW-1185">Reference proteome</keyword>
<accession>A0ABT8T0G5</accession>
<proteinExistence type="predicted"/>
<reference evidence="1" key="2">
    <citation type="submission" date="2023-07" db="EMBL/GenBank/DDBJ databases">
        <authorList>
            <person name="Sun H."/>
        </authorList>
    </citation>
    <scope>NUCLEOTIDE SEQUENCE</scope>
    <source>
        <strain evidence="1">05753</strain>
    </source>
</reference>
<evidence type="ECO:0000313" key="1">
    <source>
        <dbReference type="EMBL" id="MDO1584207.1"/>
    </source>
</evidence>
<dbReference type="RefSeq" id="WP_302078436.1">
    <property type="nucleotide sequence ID" value="NZ_JAUKWQ010000007.1"/>
</dbReference>
<name>A0ABT8T0G5_9HYPH</name>
<dbReference type="EMBL" id="JAUKWQ010000007">
    <property type="protein sequence ID" value="MDO1584207.1"/>
    <property type="molecule type" value="Genomic_DNA"/>
</dbReference>
<dbReference type="Proteomes" id="UP001169006">
    <property type="component" value="Unassembled WGS sequence"/>
</dbReference>
<gene>
    <name evidence="1" type="ORF">Q2T52_19150</name>
</gene>
<reference evidence="1" key="1">
    <citation type="journal article" date="2015" name="Int. J. Syst. Evol. Microbiol.">
        <title>Rhizobium oryzicola sp. nov., potential plant-growth-promoting endophytic bacteria isolated from rice roots.</title>
        <authorList>
            <person name="Zhang X.X."/>
            <person name="Gao J.S."/>
            <person name="Cao Y.H."/>
            <person name="Sheirdil R.A."/>
            <person name="Wang X.C."/>
            <person name="Zhang L."/>
        </authorList>
    </citation>
    <scope>NUCLEOTIDE SEQUENCE</scope>
    <source>
        <strain evidence="1">05753</strain>
    </source>
</reference>